<dbReference type="InterPro" id="IPR050426">
    <property type="entry name" value="Glycosyltransferase_28"/>
</dbReference>
<dbReference type="Pfam" id="PF06722">
    <property type="entry name" value="EryCIII-like_C"/>
    <property type="match status" value="1"/>
</dbReference>
<keyword evidence="7" id="KW-1185">Reference proteome</keyword>
<dbReference type="Gene3D" id="3.40.50.2000">
    <property type="entry name" value="Glycogen Phosphorylase B"/>
    <property type="match status" value="2"/>
</dbReference>
<dbReference type="RefSeq" id="WP_344718372.1">
    <property type="nucleotide sequence ID" value="NZ_BAAAUS010000001.1"/>
</dbReference>
<gene>
    <name evidence="6" type="ORF">ACFSJD_15975</name>
</gene>
<evidence type="ECO:0000259" key="4">
    <source>
        <dbReference type="Pfam" id="PF06722"/>
    </source>
</evidence>
<dbReference type="Pfam" id="PF21036">
    <property type="entry name" value="EryCIII-like_N"/>
    <property type="match status" value="1"/>
</dbReference>
<accession>A0ABW4EY38</accession>
<keyword evidence="2" id="KW-0328">Glycosyltransferase</keyword>
<name>A0ABW4EY38_9PSEU</name>
<sequence>MRVLLTSLPVYSHLVPMMVPVAQALRTAGHEVAVATGAAMAPHLDRAGLPHLVLPRMRTMEEMRRISLQPDGTPTPEAATLGPGEAAGRIFAGATAVRAVRDMLEVAPAFGPDLVVRECAEFGGHLLAEALGLPCATLDIGPLGPIADPGLLPALNEARAGVGLPPLDDVSALTRESWFSWMPESWYPDTSHGTPRCYRAPAPRTDEVLDPAIVSLPSDRPLVLAGPGSVSSATLTPEASPLPRIVDALATLTCTAVVVLGPGVDPSEWSGSRPHNVHLTSFVQQSLLLPACDLFLSHVGANGVRESLAAGVPMVAMPLFAEQPLNAQRLADLGLGVSVDRDSDATTVASACRKVLEDPSFRLNVRGFQRKILGLPGIDRMVADLAAMVA</sequence>
<dbReference type="Proteomes" id="UP001597114">
    <property type="component" value="Unassembled WGS sequence"/>
</dbReference>
<dbReference type="InterPro" id="IPR010610">
    <property type="entry name" value="EryCIII-like_C"/>
</dbReference>
<evidence type="ECO:0000256" key="2">
    <source>
        <dbReference type="ARBA" id="ARBA00022676"/>
    </source>
</evidence>
<feature type="domain" description="Erythromycin biosynthesis protein CIII-like N-terminal" evidence="5">
    <location>
        <begin position="23"/>
        <end position="141"/>
    </location>
</feature>
<evidence type="ECO:0000313" key="7">
    <source>
        <dbReference type="Proteomes" id="UP001597114"/>
    </source>
</evidence>
<feature type="domain" description="Erythromycin biosynthesis protein CIII-like C-terminal" evidence="4">
    <location>
        <begin position="270"/>
        <end position="387"/>
    </location>
</feature>
<evidence type="ECO:0000259" key="5">
    <source>
        <dbReference type="Pfam" id="PF21036"/>
    </source>
</evidence>
<keyword evidence="3" id="KW-0808">Transferase</keyword>
<dbReference type="PANTHER" id="PTHR48050:SF13">
    <property type="entry name" value="STEROL 3-BETA-GLUCOSYLTRANSFERASE UGT80A2"/>
    <property type="match status" value="1"/>
</dbReference>
<dbReference type="SUPFAM" id="SSF53756">
    <property type="entry name" value="UDP-Glycosyltransferase/glycogen phosphorylase"/>
    <property type="match status" value="1"/>
</dbReference>
<dbReference type="CDD" id="cd03784">
    <property type="entry name" value="GT1_Gtf-like"/>
    <property type="match status" value="1"/>
</dbReference>
<organism evidence="6 7">
    <name type="scientific">Pseudonocardia yunnanensis</name>
    <dbReference type="NCBI Taxonomy" id="58107"/>
    <lineage>
        <taxon>Bacteria</taxon>
        <taxon>Bacillati</taxon>
        <taxon>Actinomycetota</taxon>
        <taxon>Actinomycetes</taxon>
        <taxon>Pseudonocardiales</taxon>
        <taxon>Pseudonocardiaceae</taxon>
        <taxon>Pseudonocardia</taxon>
    </lineage>
</organism>
<reference evidence="7" key="1">
    <citation type="journal article" date="2019" name="Int. J. Syst. Evol. Microbiol.">
        <title>The Global Catalogue of Microorganisms (GCM) 10K type strain sequencing project: providing services to taxonomists for standard genome sequencing and annotation.</title>
        <authorList>
            <consortium name="The Broad Institute Genomics Platform"/>
            <consortium name="The Broad Institute Genome Sequencing Center for Infectious Disease"/>
            <person name="Wu L."/>
            <person name="Ma J."/>
        </authorList>
    </citation>
    <scope>NUCLEOTIDE SEQUENCE [LARGE SCALE GENOMIC DNA]</scope>
    <source>
        <strain evidence="7">CCM 7043</strain>
    </source>
</reference>
<dbReference type="InterPro" id="IPR002213">
    <property type="entry name" value="UDP_glucos_trans"/>
</dbReference>
<evidence type="ECO:0000313" key="6">
    <source>
        <dbReference type="EMBL" id="MFD1518994.1"/>
    </source>
</evidence>
<comment type="caution">
    <text evidence="6">The sequence shown here is derived from an EMBL/GenBank/DDBJ whole genome shotgun (WGS) entry which is preliminary data.</text>
</comment>
<proteinExistence type="inferred from homology"/>
<dbReference type="InterPro" id="IPR048284">
    <property type="entry name" value="EryCIII-like_N"/>
</dbReference>
<dbReference type="PANTHER" id="PTHR48050">
    <property type="entry name" value="STEROL 3-BETA-GLUCOSYLTRANSFERASE"/>
    <property type="match status" value="1"/>
</dbReference>
<protein>
    <submittedName>
        <fullName evidence="6">Glycosyltransferase</fullName>
    </submittedName>
</protein>
<evidence type="ECO:0000256" key="1">
    <source>
        <dbReference type="ARBA" id="ARBA00006962"/>
    </source>
</evidence>
<evidence type="ECO:0000256" key="3">
    <source>
        <dbReference type="ARBA" id="ARBA00022679"/>
    </source>
</evidence>
<dbReference type="EMBL" id="JBHUCO010000015">
    <property type="protein sequence ID" value="MFD1518994.1"/>
    <property type="molecule type" value="Genomic_DNA"/>
</dbReference>
<comment type="similarity">
    <text evidence="1">Belongs to the glycosyltransferase 28 family.</text>
</comment>